<dbReference type="InterPro" id="IPR013118">
    <property type="entry name" value="Mannitol_DH_C"/>
</dbReference>
<dbReference type="InterPro" id="IPR008927">
    <property type="entry name" value="6-PGluconate_DH-like_C_sf"/>
</dbReference>
<dbReference type="GO" id="GO:0019592">
    <property type="term" value="P:mannitol catabolic process"/>
    <property type="evidence" value="ECO:0007669"/>
    <property type="project" value="TreeGrafter"/>
</dbReference>
<dbReference type="RefSeq" id="WP_170137852.1">
    <property type="nucleotide sequence ID" value="NZ_QLMA01000007.1"/>
</dbReference>
<dbReference type="AlphaFoldDB" id="A0A327VR07"/>
<protein>
    <submittedName>
        <fullName evidence="5">Tagaturonate reductase</fullName>
    </submittedName>
</protein>
<dbReference type="PANTHER" id="PTHR30524:SF0">
    <property type="entry name" value="ALTRONATE OXIDOREDUCTASE-RELATED"/>
    <property type="match status" value="1"/>
</dbReference>
<dbReference type="Gene3D" id="3.40.50.720">
    <property type="entry name" value="NAD(P)-binding Rossmann-like Domain"/>
    <property type="match status" value="1"/>
</dbReference>
<evidence type="ECO:0000256" key="1">
    <source>
        <dbReference type="ARBA" id="ARBA00023002"/>
    </source>
</evidence>
<dbReference type="PANTHER" id="PTHR30524">
    <property type="entry name" value="MANNITOL-1-PHOSPHATE 5-DEHYDROGENASE"/>
    <property type="match status" value="1"/>
</dbReference>
<dbReference type="GO" id="GO:0005829">
    <property type="term" value="C:cytosol"/>
    <property type="evidence" value="ECO:0007669"/>
    <property type="project" value="TreeGrafter"/>
</dbReference>
<evidence type="ECO:0000259" key="4">
    <source>
        <dbReference type="Pfam" id="PF08125"/>
    </source>
</evidence>
<dbReference type="SUPFAM" id="SSF51735">
    <property type="entry name" value="NAD(P)-binding Rossmann-fold domains"/>
    <property type="match status" value="1"/>
</dbReference>
<dbReference type="InterPro" id="IPR013328">
    <property type="entry name" value="6PGD_dom2"/>
</dbReference>
<dbReference type="InterPro" id="IPR013131">
    <property type="entry name" value="Mannitol_DH_N"/>
</dbReference>
<dbReference type="GO" id="GO:0008926">
    <property type="term" value="F:mannitol-1-phosphate 5-dehydrogenase activity"/>
    <property type="evidence" value="ECO:0007669"/>
    <property type="project" value="TreeGrafter"/>
</dbReference>
<reference evidence="5 6" key="1">
    <citation type="submission" date="2018-06" db="EMBL/GenBank/DDBJ databases">
        <title>Genomic Encyclopedia of Archaeal and Bacterial Type Strains, Phase II (KMG-II): from individual species to whole genera.</title>
        <authorList>
            <person name="Goeker M."/>
        </authorList>
    </citation>
    <scope>NUCLEOTIDE SEQUENCE [LARGE SCALE GENOMIC DNA]</scope>
    <source>
        <strain evidence="5 6">DSM 29821</strain>
    </source>
</reference>
<evidence type="ECO:0000313" key="6">
    <source>
        <dbReference type="Proteomes" id="UP000249819"/>
    </source>
</evidence>
<gene>
    <name evidence="5" type="ORF">CLV59_107240</name>
</gene>
<accession>A0A327VR07</accession>
<name>A0A327VR07_9BACT</name>
<keyword evidence="6" id="KW-1185">Reference proteome</keyword>
<dbReference type="Pfam" id="PF01232">
    <property type="entry name" value="Mannitol_dh"/>
    <property type="match status" value="1"/>
</dbReference>
<feature type="domain" description="Mannitol dehydrogenase N-terminal" evidence="3">
    <location>
        <begin position="30"/>
        <end position="259"/>
    </location>
</feature>
<organism evidence="5 6">
    <name type="scientific">Chitinophaga dinghuensis</name>
    <dbReference type="NCBI Taxonomy" id="1539050"/>
    <lineage>
        <taxon>Bacteria</taxon>
        <taxon>Pseudomonadati</taxon>
        <taxon>Bacteroidota</taxon>
        <taxon>Chitinophagia</taxon>
        <taxon>Chitinophagales</taxon>
        <taxon>Chitinophagaceae</taxon>
        <taxon>Chitinophaga</taxon>
    </lineage>
</organism>
<evidence type="ECO:0000256" key="2">
    <source>
        <dbReference type="ARBA" id="ARBA00023027"/>
    </source>
</evidence>
<feature type="domain" description="Mannitol dehydrogenase C-terminal" evidence="4">
    <location>
        <begin position="278"/>
        <end position="467"/>
    </location>
</feature>
<comment type="caution">
    <text evidence="5">The sequence shown here is derived from an EMBL/GenBank/DDBJ whole genome shotgun (WGS) entry which is preliminary data.</text>
</comment>
<sequence>MKLSKGVLPQLHERDDLQLPTERCMNLPEKVLQFGTGVLLRGLPDFFIDKANKQGIFNGRVVVVKSTDKGDTTEFDQQDNLYTQCVRGMEGGKKVEANIVNASISRVLTAATQWDQILECATSEDMQVVISNTTELGIVYIPETIFGKTPSSFPGKLLAWLYKRFQYFNGHPDKGMVIVPAELIPENGTLLKGILHELALHNQLSAEFIHWLQNHNHCCNSLVDSIIPGAATIDMGYEDELLIMTEAYRLWAIETSNDKVKATLSFAMADSGVILAPDINVFRELKLRLLNGAHTLSCGLAYLSGIATVKEAMSHEDMSAYIEGLLLHEIIPAITDSTIRQDAAVRFAAAVQDRFRNPYIDHRWLNICSNYTSKLKTRVMPILLQYEQRMQQVPALIALGFAAHLLFMKNPNGDTIDDTWATAYAALWQEHSVEEVVKLSLSNTQIWGRDLSALPGFGRTVSIMLKALLKEGVSPYLEKVAAEIIIS</sequence>
<dbReference type="SUPFAM" id="SSF48179">
    <property type="entry name" value="6-phosphogluconate dehydrogenase C-terminal domain-like"/>
    <property type="match status" value="1"/>
</dbReference>
<dbReference type="Pfam" id="PF08125">
    <property type="entry name" value="Mannitol_dh_C"/>
    <property type="match status" value="1"/>
</dbReference>
<proteinExistence type="predicted"/>
<keyword evidence="2" id="KW-0520">NAD</keyword>
<dbReference type="NCBIfam" id="NF002969">
    <property type="entry name" value="PRK03643.1"/>
    <property type="match status" value="1"/>
</dbReference>
<dbReference type="EMBL" id="QLMA01000007">
    <property type="protein sequence ID" value="RAJ77473.1"/>
    <property type="molecule type" value="Genomic_DNA"/>
</dbReference>
<dbReference type="Proteomes" id="UP000249819">
    <property type="component" value="Unassembled WGS sequence"/>
</dbReference>
<dbReference type="InterPro" id="IPR036291">
    <property type="entry name" value="NAD(P)-bd_dom_sf"/>
</dbReference>
<dbReference type="Gene3D" id="1.10.1040.10">
    <property type="entry name" value="N-(1-d-carboxylethyl)-l-norvaline Dehydrogenase, domain 2"/>
    <property type="match status" value="1"/>
</dbReference>
<evidence type="ECO:0000259" key="3">
    <source>
        <dbReference type="Pfam" id="PF01232"/>
    </source>
</evidence>
<evidence type="ECO:0000313" key="5">
    <source>
        <dbReference type="EMBL" id="RAJ77473.1"/>
    </source>
</evidence>
<keyword evidence="1" id="KW-0560">Oxidoreductase</keyword>